<dbReference type="PROSITE" id="PS00070">
    <property type="entry name" value="ALDEHYDE_DEHYDR_CYS"/>
    <property type="match status" value="1"/>
</dbReference>
<keyword evidence="3" id="KW-0558">Oxidation</keyword>
<gene>
    <name evidence="7" type="ORF">L288_00090</name>
</gene>
<dbReference type="FunFam" id="3.40.605.10:FF:000026">
    <property type="entry name" value="Aldehyde dehydrogenase, putative"/>
    <property type="match status" value="1"/>
</dbReference>
<dbReference type="FunFam" id="3.40.605.10:FF:000007">
    <property type="entry name" value="NAD/NADP-dependent betaine aldehyde dehydrogenase"/>
    <property type="match status" value="1"/>
</dbReference>
<dbReference type="Gene3D" id="3.40.309.10">
    <property type="entry name" value="Aldehyde Dehydrogenase, Chain A, domain 2"/>
    <property type="match status" value="1"/>
</dbReference>
<comment type="caution">
    <text evidence="7">The sequence shown here is derived from an EMBL/GenBank/DDBJ whole genome shotgun (WGS) entry which is preliminary data.</text>
</comment>
<feature type="domain" description="Aldehyde dehydrogenase" evidence="6">
    <location>
        <begin position="22"/>
        <end position="480"/>
    </location>
</feature>
<evidence type="ECO:0000256" key="2">
    <source>
        <dbReference type="ARBA" id="ARBA00023002"/>
    </source>
</evidence>
<dbReference type="EMBL" id="ATHO01000002">
    <property type="protein sequence ID" value="EQB15530.1"/>
    <property type="molecule type" value="Genomic_DNA"/>
</dbReference>
<dbReference type="Gene3D" id="3.40.605.10">
    <property type="entry name" value="Aldehyde Dehydrogenase, Chain A, domain 1"/>
    <property type="match status" value="1"/>
</dbReference>
<dbReference type="GO" id="GO:0016620">
    <property type="term" value="F:oxidoreductase activity, acting on the aldehyde or oxo group of donors, NAD or NADP as acceptor"/>
    <property type="evidence" value="ECO:0007669"/>
    <property type="project" value="InterPro"/>
</dbReference>
<dbReference type="InterPro" id="IPR029510">
    <property type="entry name" value="Ald_DH_CS_GLU"/>
</dbReference>
<dbReference type="InterPro" id="IPR015590">
    <property type="entry name" value="Aldehyde_DH_dom"/>
</dbReference>
<dbReference type="InterPro" id="IPR016163">
    <property type="entry name" value="Ald_DH_C"/>
</dbReference>
<dbReference type="InterPro" id="IPR016162">
    <property type="entry name" value="Ald_DH_N"/>
</dbReference>
<dbReference type="CDD" id="cd07114">
    <property type="entry name" value="ALDH_DhaS"/>
    <property type="match status" value="1"/>
</dbReference>
<comment type="similarity">
    <text evidence="1 5">Belongs to the aldehyde dehydrogenase family.</text>
</comment>
<protein>
    <recommendedName>
        <fullName evidence="6">Aldehyde dehydrogenase domain-containing protein</fullName>
    </recommendedName>
</protein>
<keyword evidence="8" id="KW-1185">Reference proteome</keyword>
<dbReference type="InterPro" id="IPR016161">
    <property type="entry name" value="Ald_DH/histidinol_DH"/>
</dbReference>
<proteinExistence type="inferred from homology"/>
<feature type="active site" evidence="4">
    <location>
        <position position="253"/>
    </location>
</feature>
<dbReference type="Pfam" id="PF00171">
    <property type="entry name" value="Aldedh"/>
    <property type="match status" value="1"/>
</dbReference>
<evidence type="ECO:0000256" key="1">
    <source>
        <dbReference type="ARBA" id="ARBA00009986"/>
    </source>
</evidence>
<evidence type="ECO:0000313" key="7">
    <source>
        <dbReference type="EMBL" id="EQB15530.1"/>
    </source>
</evidence>
<dbReference type="AlphaFoldDB" id="T0IUJ9"/>
<dbReference type="FunFam" id="3.40.309.10:FF:000012">
    <property type="entry name" value="Betaine aldehyde dehydrogenase"/>
    <property type="match status" value="1"/>
</dbReference>
<accession>T0IUJ9</accession>
<dbReference type="Proteomes" id="UP000015525">
    <property type="component" value="Unassembled WGS sequence"/>
</dbReference>
<dbReference type="PATRIC" id="fig|1329909.3.peg.16"/>
<evidence type="ECO:0000313" key="8">
    <source>
        <dbReference type="Proteomes" id="UP000015525"/>
    </source>
</evidence>
<name>T0IUJ9_9SPHN</name>
<dbReference type="PROSITE" id="PS00687">
    <property type="entry name" value="ALDEHYDE_DEHYDR_GLU"/>
    <property type="match status" value="1"/>
</dbReference>
<evidence type="ECO:0000256" key="3">
    <source>
        <dbReference type="ARBA" id="ARBA00023097"/>
    </source>
</evidence>
<evidence type="ECO:0000256" key="4">
    <source>
        <dbReference type="PROSITE-ProRule" id="PRU10007"/>
    </source>
</evidence>
<dbReference type="InterPro" id="IPR016160">
    <property type="entry name" value="Ald_DH_CS_CYS"/>
</dbReference>
<dbReference type="PANTHER" id="PTHR11699">
    <property type="entry name" value="ALDEHYDE DEHYDROGENASE-RELATED"/>
    <property type="match status" value="1"/>
</dbReference>
<sequence length="495" mass="52758">MEDQREFRNIIAGEPADALSGETLVSYDPSTGKPWAMVPRCAAADVDAAVAAARTAFLSPEWRNLTATARGTLLYRLADLLESEGKRLAQIETQDNGKLLAEMTAQLAYLPSYYRYFAGLGDKIEGRVLPIDKPAMHTFTRREPIGVVACITPWNSPLLLLAWKLAPLLAAGNTAVIKPSEHASCSTLAFAELFARAGFPAGVVNTVTGTPMETGVPLVNHPDVAKIAFTGGEAGGIAVYRAAADNLKKVTLELGGKSPNIIFAEADLDRAVLGAISGIFAASGQTCIAGSRLLVQRSVHDQVVDRLLDIAKGARIGDPALAETQVGPVTTQDQRAKILDHIARAREAGAECVAGGGVPVIEGREDGWFVEPTIFTGVNNGMPIAREEVFGPVLAVIPFDDEEEAVSIANDSPYGLAAGVWTQDVGRALRMSERLEAGTVWVNTYRAVSFMAPFGGFKRSGIGRESGQVALDEYLQDKTVWIDMGSAPVNPFIIR</sequence>
<keyword evidence="2 5" id="KW-0560">Oxidoreductase</keyword>
<evidence type="ECO:0000259" key="6">
    <source>
        <dbReference type="Pfam" id="PF00171"/>
    </source>
</evidence>
<dbReference type="RefSeq" id="WP_021236365.1">
    <property type="nucleotide sequence ID" value="NZ_ATHO01000002.1"/>
</dbReference>
<dbReference type="SUPFAM" id="SSF53720">
    <property type="entry name" value="ALDH-like"/>
    <property type="match status" value="1"/>
</dbReference>
<organism evidence="7 8">
    <name type="scientific">Sphingobium quisquiliarum P25</name>
    <dbReference type="NCBI Taxonomy" id="1329909"/>
    <lineage>
        <taxon>Bacteria</taxon>
        <taxon>Pseudomonadati</taxon>
        <taxon>Pseudomonadota</taxon>
        <taxon>Alphaproteobacteria</taxon>
        <taxon>Sphingomonadales</taxon>
        <taxon>Sphingomonadaceae</taxon>
        <taxon>Sphingobium</taxon>
    </lineage>
</organism>
<evidence type="ECO:0000256" key="5">
    <source>
        <dbReference type="RuleBase" id="RU003345"/>
    </source>
</evidence>
<reference evidence="7 8" key="1">
    <citation type="journal article" date="2013" name="Genome Announc.">
        <title>Draft Genome Sequence of Sphingobium quisquiliarum Strain P25T, a Novel Hexachlorocyclohexane (HCH)-Degrading Bacterium Isolated from an HCH Dumpsite.</title>
        <authorList>
            <person name="Kumar Singh A."/>
            <person name="Sangwan N."/>
            <person name="Sharma A."/>
            <person name="Gupta V."/>
            <person name="Khurana J.P."/>
            <person name="Lal R."/>
        </authorList>
    </citation>
    <scope>NUCLEOTIDE SEQUENCE [LARGE SCALE GENOMIC DNA]</scope>
    <source>
        <strain evidence="7 8">P25</strain>
    </source>
</reference>